<dbReference type="SUPFAM" id="SSF53448">
    <property type="entry name" value="Nucleotide-diphospho-sugar transferases"/>
    <property type="match status" value="1"/>
</dbReference>
<protein>
    <recommendedName>
        <fullName evidence="3">Nucleotide-diphospho-sugar transferase domain-containing protein</fullName>
    </recommendedName>
</protein>
<dbReference type="AlphaFoldDB" id="A0A5C7GXV9"/>
<evidence type="ECO:0000313" key="1">
    <source>
        <dbReference type="EMBL" id="TXG49142.1"/>
    </source>
</evidence>
<dbReference type="InterPro" id="IPR029044">
    <property type="entry name" value="Nucleotide-diphossugar_trans"/>
</dbReference>
<proteinExistence type="predicted"/>
<reference evidence="2" key="1">
    <citation type="journal article" date="2019" name="Gigascience">
        <title>De novo genome assembly of the endangered Acer yangbiense, a plant species with extremely small populations endemic to Yunnan Province, China.</title>
        <authorList>
            <person name="Yang J."/>
            <person name="Wariss H.M."/>
            <person name="Tao L."/>
            <person name="Zhang R."/>
            <person name="Yun Q."/>
            <person name="Hollingsworth P."/>
            <person name="Dao Z."/>
            <person name="Luo G."/>
            <person name="Guo H."/>
            <person name="Ma Y."/>
            <person name="Sun W."/>
        </authorList>
    </citation>
    <scope>NUCLEOTIDE SEQUENCE [LARGE SCALE GENOMIC DNA]</scope>
    <source>
        <strain evidence="2">cv. Malutang</strain>
    </source>
</reference>
<dbReference type="PANTHER" id="PTHR33604">
    <property type="entry name" value="OSJNBA0004B13.7 PROTEIN"/>
    <property type="match status" value="1"/>
</dbReference>
<dbReference type="Proteomes" id="UP000323000">
    <property type="component" value="Chromosome 12"/>
</dbReference>
<comment type="caution">
    <text evidence="1">The sequence shown here is derived from an EMBL/GenBank/DDBJ whole genome shotgun (WGS) entry which is preliminary data.</text>
</comment>
<dbReference type="OrthoDB" id="2020070at2759"/>
<gene>
    <name evidence="1" type="ORF">EZV62_025017</name>
</gene>
<accession>A0A5C7GXV9</accession>
<sequence>MSSWKSLLLQIDDKSLEYGSITNFNDQIETYFSVLYRDLEHSVDDVLQEEHNPLISLISNLETDTFNQKTEREIMVGPPKKHLLLLIPVFALFFFSYYDSSLPISSNPTHMETSNLNYNHIPNFTLIIKVLTFNRLNSLSRCLRSLAAADYLSDRVHLHIYVDHFVHANTSADSPNFFLEESRAILQFVDGFEWLFGEKVVHYRTGNVGLQAQWLEAWWPSSDNEFAFVVEDDLEVSPLFYKFLRSFIVTYYYNSSNSSHSIYGASLQRPRFVPGTISIVFLFISIYLGKFSGKHGNKIHLDSGTHVFLYQLVGTWGQLLFPKHWKEFRLWYDEHKAKGIKPILEGMVTTGWYKKMGERIWTPWFIKFIHSRGYFNIYTNFPNERSLSVSHRDAGVNYGKSAGPDSQLLDENSFDNNFLKMQPLSNMKWYDFCFREVFPGRAVRNMDELGSVLLSVQKQDTILLVSLFGVSEPVIRNLLCHFERQNFWNYILLGPHSNYLLDLARRGHTVVDADQFLNNIRAYKSMRFQDSNVRLIKEILVKAYVIKKCLEYKYNSWVVDGNLVVINTDLFPESFDATSDFYAGKSLDLFFVRGSSSVQKIWGNDFLHELATRVGKVSLLRDRRNFAYILASLLEQKAGVRINWVDETSFGMEIGAKNANRSSMDVGKKLIYWSAELGSDEIQKQLVELSMWIIDGDLSCLAVVCHQS</sequence>
<keyword evidence="2" id="KW-1185">Reference proteome</keyword>
<dbReference type="EMBL" id="VAHF01000012">
    <property type="protein sequence ID" value="TXG49142.1"/>
    <property type="molecule type" value="Genomic_DNA"/>
</dbReference>
<dbReference type="Gene3D" id="3.90.550.10">
    <property type="entry name" value="Spore Coat Polysaccharide Biosynthesis Protein SpsA, Chain A"/>
    <property type="match status" value="1"/>
</dbReference>
<name>A0A5C7GXV9_9ROSI</name>
<dbReference type="PANTHER" id="PTHR33604:SF3">
    <property type="entry name" value="OSJNBA0004B13.7 PROTEIN"/>
    <property type="match status" value="1"/>
</dbReference>
<evidence type="ECO:0000313" key="2">
    <source>
        <dbReference type="Proteomes" id="UP000323000"/>
    </source>
</evidence>
<evidence type="ECO:0008006" key="3">
    <source>
        <dbReference type="Google" id="ProtNLM"/>
    </source>
</evidence>
<organism evidence="1 2">
    <name type="scientific">Acer yangbiense</name>
    <dbReference type="NCBI Taxonomy" id="1000413"/>
    <lineage>
        <taxon>Eukaryota</taxon>
        <taxon>Viridiplantae</taxon>
        <taxon>Streptophyta</taxon>
        <taxon>Embryophyta</taxon>
        <taxon>Tracheophyta</taxon>
        <taxon>Spermatophyta</taxon>
        <taxon>Magnoliopsida</taxon>
        <taxon>eudicotyledons</taxon>
        <taxon>Gunneridae</taxon>
        <taxon>Pentapetalae</taxon>
        <taxon>rosids</taxon>
        <taxon>malvids</taxon>
        <taxon>Sapindales</taxon>
        <taxon>Sapindaceae</taxon>
        <taxon>Hippocastanoideae</taxon>
        <taxon>Acereae</taxon>
        <taxon>Acer</taxon>
    </lineage>
</organism>